<dbReference type="Gene3D" id="3.40.640.10">
    <property type="entry name" value="Type I PLP-dependent aspartate aminotransferase-like (Major domain)"/>
    <property type="match status" value="1"/>
</dbReference>
<evidence type="ECO:0000256" key="1">
    <source>
        <dbReference type="ARBA" id="ARBA00001933"/>
    </source>
</evidence>
<dbReference type="NCBIfam" id="NF006719">
    <property type="entry name" value="PRK09257.1"/>
    <property type="match status" value="1"/>
</dbReference>
<keyword evidence="5 14" id="KW-0032">Aminotransferase</keyword>
<dbReference type="EC" id="2.6.1.1" evidence="4"/>
<dbReference type="FunFam" id="3.40.640.10:FF:000066">
    <property type="entry name" value="Aspartate aminotransferase"/>
    <property type="match status" value="1"/>
</dbReference>
<dbReference type="PANTHER" id="PTHR11879">
    <property type="entry name" value="ASPARTATE AMINOTRANSFERASE"/>
    <property type="match status" value="1"/>
</dbReference>
<evidence type="ECO:0000313" key="14">
    <source>
        <dbReference type="EMBL" id="KAI6649691.1"/>
    </source>
</evidence>
<sequence>MVTKSLLRPFLRPTQYTLQRNTTPIRYFWSGVEMGPPDNIFGLVEAFKNSTHPNKVNLAMGAYRDEYGNPYVLNCIKKAEKIILDRNLDKEYAGMSGFADFCADAAKLTFGEDSPGLSDGRIATVQSISGTGSLYLASTFFAKFYPHKVVYHSNQTWGNHAQVFKSAGLEANTYTYYDKSTCGLNADGMLKDLRELPSGSIILLHASAHNPTGVDPTQQQWRDIGKVLKEKGHLPFIDMAYQGFATGDLDRDAFAVRLLEREGLQPVVTQSCAKNLGLYGERTGALHVVTASKEEKDRVMSQIKILIRPTYSNPPIHGARLAVEVWRNKDLYKEWLAELKIMSGRISDMRKALQLGLETNTNRKWPHITRQIGMFCYSGLETDQVTLLREEHAIFMTKDGRISMVSLSNNNIEYVVNCISKLLIMSEETPKKRLKFDEDTSPLREDLAGALCTKIILGEDIRDLFPKFLLLIHDFIANATADVTNLIQTTVTDDEYVEKCKKQCIEGSIEMLAYESPRIQNIIEDISCKLLIAKNDLCSDNIEYKQALKNIDKDIQDNLVKFEGLVTAKKLLEGKEDELHEIRKNLELCKEFQLKFNTDNNAN</sequence>
<dbReference type="CDD" id="cd00609">
    <property type="entry name" value="AAT_like"/>
    <property type="match status" value="1"/>
</dbReference>
<dbReference type="EMBL" id="JAKMXF010000318">
    <property type="protein sequence ID" value="KAI6649691.1"/>
    <property type="molecule type" value="Genomic_DNA"/>
</dbReference>
<keyword evidence="6" id="KW-0808">Transferase</keyword>
<evidence type="ECO:0000256" key="8">
    <source>
        <dbReference type="ARBA" id="ARBA00040891"/>
    </source>
</evidence>
<protein>
    <recommendedName>
        <fullName evidence="8">Aspartate aminotransferase, mitochondrial</fullName>
        <ecNumber evidence="4">2.6.1.1</ecNumber>
    </recommendedName>
    <alternativeName>
        <fullName evidence="9">Kynurenine aminotransferase 4</fullName>
    </alternativeName>
    <alternativeName>
        <fullName evidence="12">Kynurenine aminotransferase IV</fullName>
    </alternativeName>
    <alternativeName>
        <fullName evidence="11">Kynurenine--oxoglutarate transaminase 4</fullName>
    </alternativeName>
    <alternativeName>
        <fullName evidence="10">Kynurenine--oxoglutarate transaminase IV</fullName>
    </alternativeName>
</protein>
<evidence type="ECO:0000256" key="5">
    <source>
        <dbReference type="ARBA" id="ARBA00022576"/>
    </source>
</evidence>
<gene>
    <name evidence="14" type="ORF">LOD99_6481</name>
</gene>
<name>A0AAV7JMQ1_9METZ</name>
<reference evidence="14 15" key="1">
    <citation type="journal article" date="2023" name="BMC Biol.">
        <title>The compact genome of the sponge Oopsacas minuta (Hexactinellida) is lacking key metazoan core genes.</title>
        <authorList>
            <person name="Santini S."/>
            <person name="Schenkelaars Q."/>
            <person name="Jourda C."/>
            <person name="Duchesne M."/>
            <person name="Belahbib H."/>
            <person name="Rocher C."/>
            <person name="Selva M."/>
            <person name="Riesgo A."/>
            <person name="Vervoort M."/>
            <person name="Leys S.P."/>
            <person name="Kodjabachian L."/>
            <person name="Le Bivic A."/>
            <person name="Borchiellini C."/>
            <person name="Claverie J.M."/>
            <person name="Renard E."/>
        </authorList>
    </citation>
    <scope>NUCLEOTIDE SEQUENCE [LARGE SCALE GENOMIC DNA]</scope>
    <source>
        <strain evidence="14">SPO-2</strain>
    </source>
</reference>
<evidence type="ECO:0000256" key="12">
    <source>
        <dbReference type="ARBA" id="ARBA00042891"/>
    </source>
</evidence>
<keyword evidence="15" id="KW-1185">Reference proteome</keyword>
<evidence type="ECO:0000256" key="11">
    <source>
        <dbReference type="ARBA" id="ARBA00042867"/>
    </source>
</evidence>
<comment type="caution">
    <text evidence="14">The sequence shown here is derived from an EMBL/GenBank/DDBJ whole genome shotgun (WGS) entry which is preliminary data.</text>
</comment>
<dbReference type="InterPro" id="IPR015422">
    <property type="entry name" value="PyrdxlP-dep_Trfase_small"/>
</dbReference>
<keyword evidence="7" id="KW-0663">Pyridoxal phosphate</keyword>
<comment type="similarity">
    <text evidence="2">Belongs to the class-I pyridoxal-phosphate-dependent aminotransferase family.</text>
</comment>
<evidence type="ECO:0000256" key="2">
    <source>
        <dbReference type="ARBA" id="ARBA00007441"/>
    </source>
</evidence>
<dbReference type="GO" id="GO:0004069">
    <property type="term" value="F:L-aspartate:2-oxoglutarate aminotransferase activity"/>
    <property type="evidence" value="ECO:0007669"/>
    <property type="project" value="UniProtKB-EC"/>
</dbReference>
<proteinExistence type="inferred from homology"/>
<organism evidence="14 15">
    <name type="scientific">Oopsacas minuta</name>
    <dbReference type="NCBI Taxonomy" id="111878"/>
    <lineage>
        <taxon>Eukaryota</taxon>
        <taxon>Metazoa</taxon>
        <taxon>Porifera</taxon>
        <taxon>Hexactinellida</taxon>
        <taxon>Hexasterophora</taxon>
        <taxon>Lyssacinosida</taxon>
        <taxon>Leucopsacidae</taxon>
        <taxon>Oopsacas</taxon>
    </lineage>
</organism>
<comment type="subunit">
    <text evidence="3">Homodimer.</text>
</comment>
<evidence type="ECO:0000256" key="6">
    <source>
        <dbReference type="ARBA" id="ARBA00022679"/>
    </source>
</evidence>
<feature type="domain" description="Aminotransferase class I/classII large" evidence="13">
    <location>
        <begin position="54"/>
        <end position="417"/>
    </location>
</feature>
<evidence type="ECO:0000259" key="13">
    <source>
        <dbReference type="Pfam" id="PF00155"/>
    </source>
</evidence>
<evidence type="ECO:0000256" key="9">
    <source>
        <dbReference type="ARBA" id="ARBA00041257"/>
    </source>
</evidence>
<dbReference type="Proteomes" id="UP001165289">
    <property type="component" value="Unassembled WGS sequence"/>
</dbReference>
<dbReference type="GO" id="GO:0005739">
    <property type="term" value="C:mitochondrion"/>
    <property type="evidence" value="ECO:0007669"/>
    <property type="project" value="TreeGrafter"/>
</dbReference>
<evidence type="ECO:0000256" key="3">
    <source>
        <dbReference type="ARBA" id="ARBA00011738"/>
    </source>
</evidence>
<dbReference type="InterPro" id="IPR015421">
    <property type="entry name" value="PyrdxlP-dep_Trfase_major"/>
</dbReference>
<comment type="cofactor">
    <cofactor evidence="1">
        <name>pyridoxal 5'-phosphate</name>
        <dbReference type="ChEBI" id="CHEBI:597326"/>
    </cofactor>
</comment>
<accession>A0AAV7JMQ1</accession>
<dbReference type="InterPro" id="IPR015424">
    <property type="entry name" value="PyrdxlP-dep_Trfase"/>
</dbReference>
<dbReference type="GO" id="GO:0006533">
    <property type="term" value="P:L-aspartate catabolic process"/>
    <property type="evidence" value="ECO:0007669"/>
    <property type="project" value="TreeGrafter"/>
</dbReference>
<dbReference type="SUPFAM" id="SSF53383">
    <property type="entry name" value="PLP-dependent transferases"/>
    <property type="match status" value="1"/>
</dbReference>
<dbReference type="Gene3D" id="3.90.1150.10">
    <property type="entry name" value="Aspartate Aminotransferase, domain 1"/>
    <property type="match status" value="1"/>
</dbReference>
<dbReference type="PANTHER" id="PTHR11879:SF22">
    <property type="entry name" value="ASPARTATE AMINOTRANSFERASE, MITOCHONDRIAL"/>
    <property type="match status" value="1"/>
</dbReference>
<evidence type="ECO:0000256" key="10">
    <source>
        <dbReference type="ARBA" id="ARBA00041746"/>
    </source>
</evidence>
<dbReference type="PRINTS" id="PR00799">
    <property type="entry name" value="TRANSAMINASE"/>
</dbReference>
<dbReference type="InterPro" id="IPR004839">
    <property type="entry name" value="Aminotransferase_I/II_large"/>
</dbReference>
<evidence type="ECO:0000256" key="7">
    <source>
        <dbReference type="ARBA" id="ARBA00022898"/>
    </source>
</evidence>
<dbReference type="InterPro" id="IPR000796">
    <property type="entry name" value="Asp_trans"/>
</dbReference>
<evidence type="ECO:0000256" key="4">
    <source>
        <dbReference type="ARBA" id="ARBA00012753"/>
    </source>
</evidence>
<dbReference type="GO" id="GO:0030170">
    <property type="term" value="F:pyridoxal phosphate binding"/>
    <property type="evidence" value="ECO:0007669"/>
    <property type="project" value="InterPro"/>
</dbReference>
<dbReference type="AlphaFoldDB" id="A0AAV7JMQ1"/>
<evidence type="ECO:0000313" key="15">
    <source>
        <dbReference type="Proteomes" id="UP001165289"/>
    </source>
</evidence>
<dbReference type="Pfam" id="PF00155">
    <property type="entry name" value="Aminotran_1_2"/>
    <property type="match status" value="1"/>
</dbReference>